<proteinExistence type="predicted"/>
<comment type="caution">
    <text evidence="2">The sequence shown here is derived from an EMBL/GenBank/DDBJ whole genome shotgun (WGS) entry which is preliminary data.</text>
</comment>
<feature type="region of interest" description="Disordered" evidence="1">
    <location>
        <begin position="94"/>
        <end position="146"/>
    </location>
</feature>
<feature type="region of interest" description="Disordered" evidence="1">
    <location>
        <begin position="1"/>
        <end position="32"/>
    </location>
</feature>
<reference evidence="2" key="1">
    <citation type="submission" date="2022-03" db="EMBL/GenBank/DDBJ databases">
        <authorList>
            <person name="Sayadi A."/>
        </authorList>
    </citation>
    <scope>NUCLEOTIDE SEQUENCE</scope>
</reference>
<dbReference type="Proteomes" id="UP001152888">
    <property type="component" value="Unassembled WGS sequence"/>
</dbReference>
<gene>
    <name evidence="2" type="ORF">ACAOBT_LOCUS10086</name>
</gene>
<dbReference type="AlphaFoldDB" id="A0A9P0P647"/>
<name>A0A9P0P647_ACAOB</name>
<protein>
    <submittedName>
        <fullName evidence="2">Uncharacterized protein</fullName>
    </submittedName>
</protein>
<organism evidence="2 3">
    <name type="scientific">Acanthoscelides obtectus</name>
    <name type="common">Bean weevil</name>
    <name type="synonym">Bruchus obtectus</name>
    <dbReference type="NCBI Taxonomy" id="200917"/>
    <lineage>
        <taxon>Eukaryota</taxon>
        <taxon>Metazoa</taxon>
        <taxon>Ecdysozoa</taxon>
        <taxon>Arthropoda</taxon>
        <taxon>Hexapoda</taxon>
        <taxon>Insecta</taxon>
        <taxon>Pterygota</taxon>
        <taxon>Neoptera</taxon>
        <taxon>Endopterygota</taxon>
        <taxon>Coleoptera</taxon>
        <taxon>Polyphaga</taxon>
        <taxon>Cucujiformia</taxon>
        <taxon>Chrysomeloidea</taxon>
        <taxon>Chrysomelidae</taxon>
        <taxon>Bruchinae</taxon>
        <taxon>Bruchini</taxon>
        <taxon>Acanthoscelides</taxon>
    </lineage>
</organism>
<dbReference type="EMBL" id="CAKOFQ010006800">
    <property type="protein sequence ID" value="CAH1972596.1"/>
    <property type="molecule type" value="Genomic_DNA"/>
</dbReference>
<dbReference type="OrthoDB" id="6781636at2759"/>
<evidence type="ECO:0000256" key="1">
    <source>
        <dbReference type="SAM" id="MobiDB-lite"/>
    </source>
</evidence>
<accession>A0A9P0P647</accession>
<feature type="compositionally biased region" description="Basic and acidic residues" evidence="1">
    <location>
        <begin position="23"/>
        <end position="32"/>
    </location>
</feature>
<keyword evidence="3" id="KW-1185">Reference proteome</keyword>
<evidence type="ECO:0000313" key="2">
    <source>
        <dbReference type="EMBL" id="CAH1972596.1"/>
    </source>
</evidence>
<sequence length="162" mass="17334">MKITTHNEPGKKSKVFALNPRATKGDDVGDKSSHDHRVAALEVCDNVVNSANDRFQFKDYLVAASLFFPEHFGEYCVRRCVCPGVALRVVAAAGPPVTAPPRSTGAAATPAGAGSRSTSNEAEAQLARAGTASRRRVANQRQSRASCCEECPVPYDSEKRNT</sequence>
<feature type="compositionally biased region" description="Low complexity" evidence="1">
    <location>
        <begin position="94"/>
        <end position="119"/>
    </location>
</feature>
<evidence type="ECO:0000313" key="3">
    <source>
        <dbReference type="Proteomes" id="UP001152888"/>
    </source>
</evidence>